<evidence type="ECO:0000313" key="1">
    <source>
        <dbReference type="EMBL" id="ANF84653.1"/>
    </source>
</evidence>
<reference evidence="1 2" key="1">
    <citation type="submission" date="2016-05" db="EMBL/GenBank/DDBJ databases">
        <title>Complete genome sequence of Pseudomonas antarctica PAMC 27494.</title>
        <authorList>
            <person name="Lee J."/>
        </authorList>
    </citation>
    <scope>NUCLEOTIDE SEQUENCE [LARGE SCALE GENOMIC DNA]</scope>
    <source>
        <strain evidence="1 2">PAMC 27494</strain>
    </source>
</reference>
<dbReference type="AlphaFoldDB" id="A0A172YWJ7"/>
<dbReference type="EMBL" id="CP015600">
    <property type="protein sequence ID" value="ANF84653.1"/>
    <property type="molecule type" value="Genomic_DNA"/>
</dbReference>
<dbReference type="PATRIC" id="fig|219572.3.peg.1234"/>
<accession>A0A172YWJ7</accession>
<sequence>MAYGLQFTNNADVVTLDTEYSRLVILYSARYNAGAFFPNPITSQEPPLIFVRPDSPSTFQYVRIIGSPGNWTGFSNAHPANAPGTYFLAAYESKPTASYGMRLWDGNQKLLFDNGTPCAQFTTVLDNWSLLSLTNPSPGRWTYVFASPINLSSGEYMMINNLAADLPGQDSWSKLSCGIDYQNNRILVTLQNIGDFRTDALFLPLFFAKSIT</sequence>
<dbReference type="RefSeq" id="WP_156526255.1">
    <property type="nucleotide sequence ID" value="NZ_CP015600.1"/>
</dbReference>
<dbReference type="Proteomes" id="UP000077829">
    <property type="component" value="Chromosome"/>
</dbReference>
<gene>
    <name evidence="1" type="ORF">A7J50_1214</name>
</gene>
<evidence type="ECO:0000313" key="2">
    <source>
        <dbReference type="Proteomes" id="UP000077829"/>
    </source>
</evidence>
<name>A0A172YWJ7_9PSED</name>
<dbReference type="KEGG" id="panr:A7J50_1214"/>
<dbReference type="STRING" id="219572.A7J50_1214"/>
<proteinExistence type="predicted"/>
<protein>
    <submittedName>
        <fullName evidence="1">Uncharacterized protein</fullName>
    </submittedName>
</protein>
<organism evidence="1 2">
    <name type="scientific">Pseudomonas antarctica</name>
    <dbReference type="NCBI Taxonomy" id="219572"/>
    <lineage>
        <taxon>Bacteria</taxon>
        <taxon>Pseudomonadati</taxon>
        <taxon>Pseudomonadota</taxon>
        <taxon>Gammaproteobacteria</taxon>
        <taxon>Pseudomonadales</taxon>
        <taxon>Pseudomonadaceae</taxon>
        <taxon>Pseudomonas</taxon>
    </lineage>
</organism>